<dbReference type="STRING" id="1218508.JG29_08380"/>
<keyword evidence="1" id="KW-0812">Transmembrane</keyword>
<name>A0A0F4KNB0_9LACO</name>
<accession>A0A0F4KNB0</accession>
<sequence>MTRLIYNMSKKLLFAVAIPFFIELILLIIAANFNFEHLKLIHIMWFAVSTTILTLAVAFDNFKFYYLGEDDLLHLLPYSNELLLFIKSLMSGIVLWCYSFLGFLAINLIDKENLLHNFQFFGYQKIISVISFLTMFNLSLLIIKNIRSPKIGILVCLLINMLFIGLSIYLFKLSVNTQISNWIIGFSGNAQAYPIYLNILQIQIVSSSFQYSMPACLINILLTTLSLILFVIIKKTITINYLRLS</sequence>
<dbReference type="PATRIC" id="fig|1218508.4.peg.1600"/>
<comment type="caution">
    <text evidence="2">The sequence shown here is derived from an EMBL/GenBank/DDBJ whole genome shotgun (WGS) entry which is preliminary data.</text>
</comment>
<feature type="transmembrane region" description="Helical" evidence="1">
    <location>
        <begin position="151"/>
        <end position="171"/>
    </location>
</feature>
<keyword evidence="3" id="KW-1185">Reference proteome</keyword>
<feature type="transmembrane region" description="Helical" evidence="1">
    <location>
        <begin position="126"/>
        <end position="144"/>
    </location>
</feature>
<feature type="transmembrane region" description="Helical" evidence="1">
    <location>
        <begin position="211"/>
        <end position="233"/>
    </location>
</feature>
<protein>
    <submittedName>
        <fullName evidence="2">Uncharacterized protein</fullName>
    </submittedName>
</protein>
<gene>
    <name evidence="2" type="ORF">JG29_08380</name>
</gene>
<evidence type="ECO:0000256" key="1">
    <source>
        <dbReference type="SAM" id="Phobius"/>
    </source>
</evidence>
<evidence type="ECO:0000313" key="2">
    <source>
        <dbReference type="EMBL" id="KJY48152.1"/>
    </source>
</evidence>
<dbReference type="Proteomes" id="UP000033695">
    <property type="component" value="Unassembled WGS sequence"/>
</dbReference>
<dbReference type="HOGENOM" id="CLU_1132472_0_0_9"/>
<dbReference type="EMBL" id="JXBZ01000013">
    <property type="protein sequence ID" value="KJY48152.1"/>
    <property type="molecule type" value="Genomic_DNA"/>
</dbReference>
<proteinExistence type="predicted"/>
<evidence type="ECO:0000313" key="3">
    <source>
        <dbReference type="Proteomes" id="UP000033695"/>
    </source>
</evidence>
<dbReference type="AlphaFoldDB" id="A0A0F4KNB0"/>
<dbReference type="RefSeq" id="WP_045923467.1">
    <property type="nucleotide sequence ID" value="NZ_JBHTHW010000002.1"/>
</dbReference>
<keyword evidence="1" id="KW-1133">Transmembrane helix</keyword>
<feature type="transmembrane region" description="Helical" evidence="1">
    <location>
        <begin position="12"/>
        <end position="31"/>
    </location>
</feature>
<organism evidence="2 3">
    <name type="scientific">Bombilactobacillus mellis</name>
    <dbReference type="NCBI Taxonomy" id="1218508"/>
    <lineage>
        <taxon>Bacteria</taxon>
        <taxon>Bacillati</taxon>
        <taxon>Bacillota</taxon>
        <taxon>Bacilli</taxon>
        <taxon>Lactobacillales</taxon>
        <taxon>Lactobacillaceae</taxon>
        <taxon>Bombilactobacillus</taxon>
    </lineage>
</organism>
<reference evidence="2 3" key="1">
    <citation type="submission" date="2014-12" db="EMBL/GenBank/DDBJ databases">
        <title>Comparative genomics of the lactic acid bacteria isolated from the honey bee gut.</title>
        <authorList>
            <person name="Ellegaard K.M."/>
            <person name="Tamarit D."/>
            <person name="Javelind E."/>
            <person name="Olofsson T."/>
            <person name="Andersson S.G."/>
            <person name="Vasquez A."/>
        </authorList>
    </citation>
    <scope>NUCLEOTIDE SEQUENCE [LARGE SCALE GENOMIC DNA]</scope>
    <source>
        <strain evidence="2 3">Hon2</strain>
    </source>
</reference>
<feature type="transmembrane region" description="Helical" evidence="1">
    <location>
        <begin position="43"/>
        <end position="62"/>
    </location>
</feature>
<feature type="transmembrane region" description="Helical" evidence="1">
    <location>
        <begin position="82"/>
        <end position="106"/>
    </location>
</feature>
<keyword evidence="1" id="KW-0472">Membrane</keyword>